<name>F1T766_9FIRM</name>
<proteinExistence type="predicted"/>
<accession>F1T766</accession>
<dbReference type="Proteomes" id="UP000003860">
    <property type="component" value="Unassembled WGS sequence"/>
</dbReference>
<evidence type="ECO:0000313" key="1">
    <source>
        <dbReference type="EMBL" id="EGD49314.1"/>
    </source>
</evidence>
<protein>
    <submittedName>
        <fullName evidence="1">Uncharacterized protein</fullName>
    </submittedName>
</protein>
<dbReference type="EMBL" id="ACXX02000001">
    <property type="protein sequence ID" value="EGD49314.1"/>
    <property type="molecule type" value="Genomic_DNA"/>
</dbReference>
<comment type="caution">
    <text evidence="1">The sequence shown here is derived from an EMBL/GenBank/DDBJ whole genome shotgun (WGS) entry which is preliminary data.</text>
</comment>
<gene>
    <name evidence="1" type="ORF">Cpap_3746</name>
</gene>
<reference evidence="1" key="2">
    <citation type="submission" date="2011-01" db="EMBL/GenBank/DDBJ databases">
        <title>The Non-contiguous Finished genome of Clostridium papyrosolvens.</title>
        <authorList>
            <person name="Lucas S."/>
            <person name="Copeland A."/>
            <person name="Lapidus A."/>
            <person name="Cheng J.-F."/>
            <person name="Goodwin L."/>
            <person name="Pitluck S."/>
            <person name="Misra M."/>
            <person name="Chertkov O."/>
            <person name="Detter J.C."/>
            <person name="Han C."/>
            <person name="Tapia R."/>
            <person name="Land M."/>
            <person name="Hauser L."/>
            <person name="Kyrpides N."/>
            <person name="Ivanova N."/>
            <person name="Pagani I."/>
            <person name="Mouttaki H."/>
            <person name="He Z."/>
            <person name="Zhou J."/>
            <person name="Hemme C.L."/>
            <person name="Woyke T."/>
        </authorList>
    </citation>
    <scope>NUCLEOTIDE SEQUENCE [LARGE SCALE GENOMIC DNA]</scope>
    <source>
        <strain evidence="1">DSM 2782</strain>
    </source>
</reference>
<reference evidence="1" key="1">
    <citation type="submission" date="2009-07" db="EMBL/GenBank/DDBJ databases">
        <authorList>
            <consortium name="US DOE Joint Genome Institute (JGI-PGF)"/>
            <person name="Lucas S."/>
            <person name="Copeland A."/>
            <person name="Lapidus A."/>
            <person name="Glavina del Rio T."/>
            <person name="Tice H."/>
            <person name="Bruce D."/>
            <person name="Goodwin L."/>
            <person name="Pitluck S."/>
            <person name="Larimer F."/>
            <person name="Land M.L."/>
            <person name="Mouttaki H."/>
            <person name="He Z."/>
            <person name="Zhou J."/>
            <person name="Hemme C.L."/>
        </authorList>
    </citation>
    <scope>NUCLEOTIDE SEQUENCE</scope>
    <source>
        <strain evidence="1">DSM 2782</strain>
    </source>
</reference>
<dbReference type="STRING" id="588581.Cpap_3746"/>
<dbReference type="AlphaFoldDB" id="F1T766"/>
<sequence>MEVFSCEKQRIIVVLITILAIMLSMECSVFASESNVATQPKGIIENNTNISQDSINIPSVFYGTTRIKVTKDPNSISGTVWIDWSITANKIITGYDLLLEIDGWETLNFSSRDGISLSTHNQSHCWIGNGEHTITLVGQIYTYDGHANIYHTMNYSN</sequence>
<keyword evidence="2" id="KW-1185">Reference proteome</keyword>
<evidence type="ECO:0000313" key="2">
    <source>
        <dbReference type="Proteomes" id="UP000003860"/>
    </source>
</evidence>
<organism evidence="1 2">
    <name type="scientific">Ruminiclostridium papyrosolvens DSM 2782</name>
    <dbReference type="NCBI Taxonomy" id="588581"/>
    <lineage>
        <taxon>Bacteria</taxon>
        <taxon>Bacillati</taxon>
        <taxon>Bacillota</taxon>
        <taxon>Clostridia</taxon>
        <taxon>Eubacteriales</taxon>
        <taxon>Oscillospiraceae</taxon>
        <taxon>Ruminiclostridium</taxon>
    </lineage>
</organism>